<reference evidence="2 3" key="1">
    <citation type="journal article" date="2015" name="Nature">
        <title>rRNA introns, odd ribosomes, and small enigmatic genomes across a large radiation of phyla.</title>
        <authorList>
            <person name="Brown C.T."/>
            <person name="Hug L.A."/>
            <person name="Thomas B.C."/>
            <person name="Sharon I."/>
            <person name="Castelle C.J."/>
            <person name="Singh A."/>
            <person name="Wilkins M.J."/>
            <person name="Williams K.H."/>
            <person name="Banfield J.F."/>
        </authorList>
    </citation>
    <scope>NUCLEOTIDE SEQUENCE [LARGE SCALE GENOMIC DNA]</scope>
</reference>
<evidence type="ECO:0000256" key="1">
    <source>
        <dbReference type="SAM" id="Phobius"/>
    </source>
</evidence>
<feature type="transmembrane region" description="Helical" evidence="1">
    <location>
        <begin position="296"/>
        <end position="315"/>
    </location>
</feature>
<feature type="transmembrane region" description="Helical" evidence="1">
    <location>
        <begin position="89"/>
        <end position="109"/>
    </location>
</feature>
<evidence type="ECO:0000313" key="3">
    <source>
        <dbReference type="Proteomes" id="UP000034794"/>
    </source>
</evidence>
<dbReference type="Proteomes" id="UP000034794">
    <property type="component" value="Unassembled WGS sequence"/>
</dbReference>
<accession>A0A0G1PM23</accession>
<sequence>MKAWKNYWVWIVAVFLVGLFWWLRFNNIGTSLFYFNDMGRDLLVLQDWMETGKPPLLGPQTSSLPINQSAIYFYLLMPGFLLFNGSPMALLYTNAFIYISFFLGGLWFLRGNKKMQMALLGFFLLVTISPQYIIQSRFVWNPSFTTPLLATALISFYLLTQKFSQKLMIVFVATLAIAISFSYSMAPAFIGIFIFLVLFWKTNRLKTVLAEMLALIVVNLPTIAFELKHQFLLTSSLFTRGVTPQQAENISMTAKFSSLFGYGLAINRELLIGAILILAAILLWYGRKKENPELNFFSKLLFLTVLITFIVPLTIHSHYIFGFTTLLFLCIASLPRWPKILVLLVLSSFYLTPSRLSAYFKPAIRTYEQMTQCFDTVCKEIKEPIFESVQAGFHPYHNGPEHRVMMKQAGCQVKYIENEPSSASLMAVVLDNSTFELGKTSYNELTLFGKAKEIKRYNCQENFQVVVLEKDQAMK</sequence>
<feature type="transmembrane region" description="Helical" evidence="1">
    <location>
        <begin position="321"/>
        <end position="351"/>
    </location>
</feature>
<feature type="transmembrane region" description="Helical" evidence="1">
    <location>
        <begin position="259"/>
        <end position="284"/>
    </location>
</feature>
<feature type="transmembrane region" description="Helical" evidence="1">
    <location>
        <begin position="7"/>
        <end position="25"/>
    </location>
</feature>
<evidence type="ECO:0008006" key="4">
    <source>
        <dbReference type="Google" id="ProtNLM"/>
    </source>
</evidence>
<dbReference type="EMBL" id="LCMI01000001">
    <property type="protein sequence ID" value="KKU33849.1"/>
    <property type="molecule type" value="Genomic_DNA"/>
</dbReference>
<comment type="caution">
    <text evidence="2">The sequence shown here is derived from an EMBL/GenBank/DDBJ whole genome shotgun (WGS) entry which is preliminary data.</text>
</comment>
<keyword evidence="1" id="KW-0812">Transmembrane</keyword>
<dbReference type="AlphaFoldDB" id="A0A0G1PM23"/>
<keyword evidence="1" id="KW-0472">Membrane</keyword>
<proteinExistence type="predicted"/>
<feature type="transmembrane region" description="Helical" evidence="1">
    <location>
        <begin position="167"/>
        <end position="200"/>
    </location>
</feature>
<organism evidence="2 3">
    <name type="scientific">Candidatus Collierbacteria bacterium GW2011_GWA2_46_26</name>
    <dbReference type="NCBI Taxonomy" id="1618381"/>
    <lineage>
        <taxon>Bacteria</taxon>
        <taxon>Candidatus Collieribacteriota</taxon>
    </lineage>
</organism>
<protein>
    <recommendedName>
        <fullName evidence="4">Glycosyltransferase RgtA/B/C/D-like domain-containing protein</fullName>
    </recommendedName>
</protein>
<feature type="transmembrane region" description="Helical" evidence="1">
    <location>
        <begin position="140"/>
        <end position="160"/>
    </location>
</feature>
<feature type="transmembrane region" description="Helical" evidence="1">
    <location>
        <begin position="116"/>
        <end position="134"/>
    </location>
</feature>
<evidence type="ECO:0000313" key="2">
    <source>
        <dbReference type="EMBL" id="KKU33849.1"/>
    </source>
</evidence>
<name>A0A0G1PM23_9BACT</name>
<keyword evidence="1" id="KW-1133">Transmembrane helix</keyword>
<gene>
    <name evidence="2" type="ORF">UX47_C0001G0132</name>
</gene>